<dbReference type="STRING" id="1805238.AUJ23_03265"/>
<feature type="transmembrane region" description="Helical" evidence="1">
    <location>
        <begin position="12"/>
        <end position="28"/>
    </location>
</feature>
<comment type="caution">
    <text evidence="2">The sequence shown here is derived from an EMBL/GenBank/DDBJ whole genome shotgun (WGS) entry which is preliminary data.</text>
</comment>
<proteinExistence type="predicted"/>
<dbReference type="Proteomes" id="UP000181941">
    <property type="component" value="Unassembled WGS sequence"/>
</dbReference>
<reference evidence="2 3" key="1">
    <citation type="journal article" date="2016" name="Environ. Microbiol.">
        <title>Genomic resolution of a cold subsurface aquifer community provides metabolic insights for novel microbes adapted to high CO concentrations.</title>
        <authorList>
            <person name="Probst A.J."/>
            <person name="Castelle C.J."/>
            <person name="Singh A."/>
            <person name="Brown C.T."/>
            <person name="Anantharaman K."/>
            <person name="Sharon I."/>
            <person name="Hug L.A."/>
            <person name="Burstein D."/>
            <person name="Emerson J.B."/>
            <person name="Thomas B.C."/>
            <person name="Banfield J.F."/>
        </authorList>
    </citation>
    <scope>NUCLEOTIDE SEQUENCE [LARGE SCALE GENOMIC DNA]</scope>
    <source>
        <strain evidence="2">CG1_02_32_51</strain>
    </source>
</reference>
<feature type="transmembrane region" description="Helical" evidence="1">
    <location>
        <begin position="120"/>
        <end position="139"/>
    </location>
</feature>
<evidence type="ECO:0000313" key="3">
    <source>
        <dbReference type="Proteomes" id="UP000181941"/>
    </source>
</evidence>
<keyword evidence="1" id="KW-1133">Transmembrane helix</keyword>
<accession>A0A1J4U7S5</accession>
<feature type="transmembrane region" description="Helical" evidence="1">
    <location>
        <begin position="34"/>
        <end position="57"/>
    </location>
</feature>
<dbReference type="AlphaFoldDB" id="A0A1J4U7S5"/>
<keyword evidence="1" id="KW-0812">Transmembrane</keyword>
<dbReference type="EMBL" id="MNVC01000037">
    <property type="protein sequence ID" value="OIO18606.1"/>
    <property type="molecule type" value="Genomic_DNA"/>
</dbReference>
<keyword evidence="1" id="KW-0472">Membrane</keyword>
<evidence type="ECO:0000313" key="2">
    <source>
        <dbReference type="EMBL" id="OIO18606.1"/>
    </source>
</evidence>
<sequence>MSYIKKFLKKHFHKIIFVIFFGLSYFIIPKKIFSGWYILLGVTFMISFSLVVTCLILQIKEKYKIQKSMGKHFVGIIFGLIGLSALQLCTVGASFCAVSFGTTIVATFLPTIAIHFVSKYAEVIIIISIVVQFCTLYRIKCFRQ</sequence>
<organism evidence="2 3">
    <name type="scientific">Candidatus Magasanikbacteria bacterium CG1_02_32_51</name>
    <dbReference type="NCBI Taxonomy" id="1805238"/>
    <lineage>
        <taxon>Bacteria</taxon>
        <taxon>Candidatus Magasanikiibacteriota</taxon>
    </lineage>
</organism>
<name>A0A1J4U7S5_9BACT</name>
<evidence type="ECO:0000256" key="1">
    <source>
        <dbReference type="SAM" id="Phobius"/>
    </source>
</evidence>
<feature type="transmembrane region" description="Helical" evidence="1">
    <location>
        <begin position="77"/>
        <end position="100"/>
    </location>
</feature>
<gene>
    <name evidence="2" type="ORF">AUJ23_03265</name>
</gene>
<protein>
    <submittedName>
        <fullName evidence="2">Uncharacterized protein</fullName>
    </submittedName>
</protein>